<proteinExistence type="predicted"/>
<dbReference type="PANTHER" id="PTHR46558:SF11">
    <property type="entry name" value="HTH-TYPE TRANSCRIPTIONAL REGULATOR XRE"/>
    <property type="match status" value="1"/>
</dbReference>
<dbReference type="Proteomes" id="UP000823613">
    <property type="component" value="Unassembled WGS sequence"/>
</dbReference>
<dbReference type="PANTHER" id="PTHR46558">
    <property type="entry name" value="TRACRIPTIONAL REGULATORY PROTEIN-RELATED-RELATED"/>
    <property type="match status" value="1"/>
</dbReference>
<dbReference type="Pfam" id="PF01381">
    <property type="entry name" value="HTH_3"/>
    <property type="match status" value="1"/>
</dbReference>
<dbReference type="AlphaFoldDB" id="A0A9D9DHG3"/>
<reference evidence="3" key="1">
    <citation type="submission" date="2020-10" db="EMBL/GenBank/DDBJ databases">
        <authorList>
            <person name="Gilroy R."/>
        </authorList>
    </citation>
    <scope>NUCLEOTIDE SEQUENCE</scope>
    <source>
        <strain evidence="3">11159</strain>
    </source>
</reference>
<protein>
    <submittedName>
        <fullName evidence="3">Helix-turn-helix transcriptional regulator</fullName>
    </submittedName>
</protein>
<name>A0A9D9DHG3_9BACL</name>
<dbReference type="SMART" id="SM00530">
    <property type="entry name" value="HTH_XRE"/>
    <property type="match status" value="1"/>
</dbReference>
<dbReference type="InterPro" id="IPR010982">
    <property type="entry name" value="Lambda_DNA-bd_dom_sf"/>
</dbReference>
<feature type="domain" description="HTH cro/C1-type" evidence="2">
    <location>
        <begin position="5"/>
        <end position="59"/>
    </location>
</feature>
<dbReference type="GO" id="GO:0003677">
    <property type="term" value="F:DNA binding"/>
    <property type="evidence" value="ECO:0007669"/>
    <property type="project" value="UniProtKB-KW"/>
</dbReference>
<dbReference type="EMBL" id="JADIMY010000033">
    <property type="protein sequence ID" value="MBO8427256.1"/>
    <property type="molecule type" value="Genomic_DNA"/>
</dbReference>
<dbReference type="SUPFAM" id="SSF47413">
    <property type="entry name" value="lambda repressor-like DNA-binding domains"/>
    <property type="match status" value="1"/>
</dbReference>
<evidence type="ECO:0000313" key="4">
    <source>
        <dbReference type="Proteomes" id="UP000823613"/>
    </source>
</evidence>
<dbReference type="Gene3D" id="1.10.260.40">
    <property type="entry name" value="lambda repressor-like DNA-binding domains"/>
    <property type="match status" value="1"/>
</dbReference>
<dbReference type="CDD" id="cd00093">
    <property type="entry name" value="HTH_XRE"/>
    <property type="match status" value="1"/>
</dbReference>
<evidence type="ECO:0000259" key="2">
    <source>
        <dbReference type="PROSITE" id="PS50943"/>
    </source>
</evidence>
<dbReference type="PROSITE" id="PS50943">
    <property type="entry name" value="HTH_CROC1"/>
    <property type="match status" value="1"/>
</dbReference>
<accession>A0A9D9DHG3</accession>
<dbReference type="InterPro" id="IPR001387">
    <property type="entry name" value="Cro/C1-type_HTH"/>
</dbReference>
<evidence type="ECO:0000256" key="1">
    <source>
        <dbReference type="ARBA" id="ARBA00023125"/>
    </source>
</evidence>
<organism evidence="3 4">
    <name type="scientific">Candidatus Onthovivens merdipullorum</name>
    <dbReference type="NCBI Taxonomy" id="2840889"/>
    <lineage>
        <taxon>Bacteria</taxon>
        <taxon>Bacillati</taxon>
        <taxon>Bacillota</taxon>
        <taxon>Bacilli</taxon>
        <taxon>Bacillales</taxon>
        <taxon>Candidatus Onthovivens</taxon>
    </lineage>
</organism>
<comment type="caution">
    <text evidence="3">The sequence shown here is derived from an EMBL/GenBank/DDBJ whole genome shotgun (WGS) entry which is preliminary data.</text>
</comment>
<gene>
    <name evidence="3" type="ORF">IAC58_01690</name>
</gene>
<evidence type="ECO:0000313" key="3">
    <source>
        <dbReference type="EMBL" id="MBO8427256.1"/>
    </source>
</evidence>
<keyword evidence="1" id="KW-0238">DNA-binding</keyword>
<reference evidence="3" key="2">
    <citation type="journal article" date="2021" name="PeerJ">
        <title>Extensive microbial diversity within the chicken gut microbiome revealed by metagenomics and culture.</title>
        <authorList>
            <person name="Gilroy R."/>
            <person name="Ravi A."/>
            <person name="Getino M."/>
            <person name="Pursley I."/>
            <person name="Horton D.L."/>
            <person name="Alikhan N.F."/>
            <person name="Baker D."/>
            <person name="Gharbi K."/>
            <person name="Hall N."/>
            <person name="Watson M."/>
            <person name="Adriaenssens E.M."/>
            <person name="Foster-Nyarko E."/>
            <person name="Jarju S."/>
            <person name="Secka A."/>
            <person name="Antonio M."/>
            <person name="Oren A."/>
            <person name="Chaudhuri R.R."/>
            <person name="La Ragione R."/>
            <person name="Hildebrand F."/>
            <person name="Pallen M.J."/>
        </authorList>
    </citation>
    <scope>NUCLEOTIDE SEQUENCE</scope>
    <source>
        <strain evidence="3">11159</strain>
    </source>
</reference>
<sequence length="94" mass="11259">MKIYIKEALKMRKITQKQMADYLAVPENTFSNWVRCVNEPDFEILIKIAKYLNVSTDYLLLGTDYQAYQGLTKNDFQELKYHQKEINKILDKYK</sequence>